<sequence length="327" mass="37058">MGNYTSSSSNTNNNNNSSNSFDATKNDSIGRNIAVIYHQDPLNSIMNQEEFEMKNSHTDNGTGSRSNNKSDQLFDDNDMKLMILSSFDVFINHILQEKLAKMDQSTSSGGGKEMIKLSKTHPHHFPYKESSTKSVFDNLAQMLSTHLDDYLASCKRSGIVTAPAYKSFTENFDHHHHHHHTVKNLKSKETSFQDGHLHLSSAYSINELMNNNNNNDDDLTTKANNSLIEHHYDQTTRRTSLVVNNSNSNHNGGGKFNNLSTQDSIRINLPEILDQQDEISILRLLIKLLSGKVRKLNDENRFLLQQIGVLNDINIELSTILQHKFEK</sequence>
<dbReference type="Proteomes" id="UP000828236">
    <property type="component" value="Unassembled WGS sequence"/>
</dbReference>
<feature type="compositionally biased region" description="Low complexity" evidence="1">
    <location>
        <begin position="1"/>
        <end position="20"/>
    </location>
</feature>
<protein>
    <submittedName>
        <fullName evidence="2">Uncharacterized protein</fullName>
    </submittedName>
</protein>
<feature type="region of interest" description="Disordered" evidence="1">
    <location>
        <begin position="1"/>
        <end position="25"/>
    </location>
</feature>
<comment type="caution">
    <text evidence="2">The sequence shown here is derived from an EMBL/GenBank/DDBJ whole genome shotgun (WGS) entry which is preliminary data.</text>
</comment>
<proteinExistence type="predicted"/>
<organism evidence="2">
    <name type="scientific">Dermatophagoides farinae</name>
    <name type="common">American house dust mite</name>
    <dbReference type="NCBI Taxonomy" id="6954"/>
    <lineage>
        <taxon>Eukaryota</taxon>
        <taxon>Metazoa</taxon>
        <taxon>Ecdysozoa</taxon>
        <taxon>Arthropoda</taxon>
        <taxon>Chelicerata</taxon>
        <taxon>Arachnida</taxon>
        <taxon>Acari</taxon>
        <taxon>Acariformes</taxon>
        <taxon>Sarcoptiformes</taxon>
        <taxon>Astigmata</taxon>
        <taxon>Psoroptidia</taxon>
        <taxon>Analgoidea</taxon>
        <taxon>Pyroglyphidae</taxon>
        <taxon>Dermatophagoidinae</taxon>
        <taxon>Dermatophagoides</taxon>
    </lineage>
</organism>
<gene>
    <name evidence="2" type="ORF">HUG17_0245</name>
</gene>
<dbReference type="AlphaFoldDB" id="A0A9D4SJZ2"/>
<evidence type="ECO:0000256" key="1">
    <source>
        <dbReference type="SAM" id="MobiDB-lite"/>
    </source>
</evidence>
<reference evidence="2" key="1">
    <citation type="submission" date="2020-06" db="EMBL/GenBank/DDBJ databases">
        <authorList>
            <person name="Ji K."/>
            <person name="Li J."/>
        </authorList>
    </citation>
    <scope>NUCLEOTIDE SEQUENCE</scope>
    <source>
        <strain evidence="2">JKM2019</strain>
        <tissue evidence="2">Whole body</tissue>
    </source>
</reference>
<evidence type="ECO:0000313" key="2">
    <source>
        <dbReference type="EMBL" id="KAH7644707.1"/>
    </source>
</evidence>
<reference evidence="2" key="2">
    <citation type="journal article" date="2021" name="World Allergy Organ. J.">
        <title>Chromosome-level assembly of Dermatophagoides farinae genome and transcriptome reveals two novel allergens Der f 37 and Der f 39.</title>
        <authorList>
            <person name="Chen J."/>
            <person name="Cai Z."/>
            <person name="Fan D."/>
            <person name="Hu J."/>
            <person name="Hou Y."/>
            <person name="He Y."/>
            <person name="Zhang Z."/>
            <person name="Zhao Z."/>
            <person name="Gao P."/>
            <person name="Hu W."/>
            <person name="Sun J."/>
            <person name="Li J."/>
            <person name="Ji K."/>
        </authorList>
    </citation>
    <scope>NUCLEOTIDE SEQUENCE</scope>
    <source>
        <strain evidence="2">JKM2019</strain>
    </source>
</reference>
<name>A0A9D4SJZ2_DERFA</name>
<accession>A0A9D4SJZ2</accession>
<dbReference type="EMBL" id="SDOV01000001">
    <property type="protein sequence ID" value="KAH7644707.1"/>
    <property type="molecule type" value="Genomic_DNA"/>
</dbReference>